<dbReference type="Proteomes" id="UP000774617">
    <property type="component" value="Unassembled WGS sequence"/>
</dbReference>
<keyword evidence="4" id="KW-1185">Reference proteome</keyword>
<feature type="domain" description="AMP-binding enzyme C-terminal" evidence="2">
    <location>
        <begin position="446"/>
        <end position="526"/>
    </location>
</feature>
<dbReference type="Pfam" id="PF00501">
    <property type="entry name" value="AMP-binding"/>
    <property type="match status" value="1"/>
</dbReference>
<protein>
    <submittedName>
        <fullName evidence="3">4-coumarate-CoA ligase</fullName>
    </submittedName>
</protein>
<reference evidence="3 4" key="1">
    <citation type="journal article" date="2021" name="Nat. Commun.">
        <title>Genetic determinants of endophytism in the Arabidopsis root mycobiome.</title>
        <authorList>
            <person name="Mesny F."/>
            <person name="Miyauchi S."/>
            <person name="Thiergart T."/>
            <person name="Pickel B."/>
            <person name="Atanasova L."/>
            <person name="Karlsson M."/>
            <person name="Huettel B."/>
            <person name="Barry K.W."/>
            <person name="Haridas S."/>
            <person name="Chen C."/>
            <person name="Bauer D."/>
            <person name="Andreopoulos W."/>
            <person name="Pangilinan J."/>
            <person name="LaButti K."/>
            <person name="Riley R."/>
            <person name="Lipzen A."/>
            <person name="Clum A."/>
            <person name="Drula E."/>
            <person name="Henrissat B."/>
            <person name="Kohler A."/>
            <person name="Grigoriev I.V."/>
            <person name="Martin F.M."/>
            <person name="Hacquard S."/>
        </authorList>
    </citation>
    <scope>NUCLEOTIDE SEQUENCE [LARGE SCALE GENOMIC DNA]</scope>
    <source>
        <strain evidence="3 4">MPI-SDFR-AT-0080</strain>
    </source>
</reference>
<feature type="domain" description="AMP-dependent synthetase/ligase" evidence="1">
    <location>
        <begin position="28"/>
        <end position="394"/>
    </location>
</feature>
<comment type="caution">
    <text evidence="3">The sequence shown here is derived from an EMBL/GenBank/DDBJ whole genome shotgun (WGS) entry which is preliminary data.</text>
</comment>
<dbReference type="InterPro" id="IPR042099">
    <property type="entry name" value="ANL_N_sf"/>
</dbReference>
<dbReference type="GO" id="GO:0016874">
    <property type="term" value="F:ligase activity"/>
    <property type="evidence" value="ECO:0007669"/>
    <property type="project" value="UniProtKB-KW"/>
</dbReference>
<dbReference type="SUPFAM" id="SSF56801">
    <property type="entry name" value="Acetyl-CoA synthetase-like"/>
    <property type="match status" value="1"/>
</dbReference>
<dbReference type="Gene3D" id="3.40.50.12780">
    <property type="entry name" value="N-terminal domain of ligase-like"/>
    <property type="match status" value="1"/>
</dbReference>
<evidence type="ECO:0000259" key="2">
    <source>
        <dbReference type="Pfam" id="PF13193"/>
    </source>
</evidence>
<organism evidence="3 4">
    <name type="scientific">Macrophomina phaseolina</name>
    <dbReference type="NCBI Taxonomy" id="35725"/>
    <lineage>
        <taxon>Eukaryota</taxon>
        <taxon>Fungi</taxon>
        <taxon>Dikarya</taxon>
        <taxon>Ascomycota</taxon>
        <taxon>Pezizomycotina</taxon>
        <taxon>Dothideomycetes</taxon>
        <taxon>Dothideomycetes incertae sedis</taxon>
        <taxon>Botryosphaeriales</taxon>
        <taxon>Botryosphaeriaceae</taxon>
        <taxon>Macrophomina</taxon>
    </lineage>
</organism>
<dbReference type="InterPro" id="IPR045851">
    <property type="entry name" value="AMP-bd_C_sf"/>
</dbReference>
<gene>
    <name evidence="3" type="ORF">B0J12DRAFT_709292</name>
</gene>
<sequence>MPFLATKHVAIPTKDILTWSIDDTKCDSDRPIYIDAADPSRSYNVRQARRTIRRLCAGFKAAGLQKGDVVCLHAFNDVDYPIVVNGIVAFGGIFAGINPAYTQFEIAHAIKTAKIKAFISEPDIVQDVLQPAKDAGIPEALIFVFNRPNQAVPVGLQSWTTLLQHGEEDWVRFDDVHTSKRTEAARLFSSGTTGLPKAARISHYNFVAQHTCAENPLQPPFPERRLVFSPLFHAGLVPRTHFAPLRTGAQFYVMRRYEPEAFLQYVQRYQITCLGIPPALVGPLLSEPAVVERGALRSVKSAGAGAAPLSGEMQARLKKYLGEGSVFVQGYGMTETTCLVTTLKWPDDDDGSGSIGVPLPDVDMKIVDEAGLDISGYDVPGEIWVRSPCVFMGYVDNPQANSVWDSDGYFPTGDIAYCSSKNKQWYVMDRKKEMIKVRSFQVAPAELEGVLLSHPQIADAGVIGIKASNDGSEFPRAYVVRKQSLEAASLKEDDVKKYVAERLASYKRLEGGVVFVNELPRSQTGKILKQILKERAARELGAKL</sequence>
<dbReference type="PANTHER" id="PTHR24096">
    <property type="entry name" value="LONG-CHAIN-FATTY-ACID--COA LIGASE"/>
    <property type="match status" value="1"/>
</dbReference>
<dbReference type="InterPro" id="IPR025110">
    <property type="entry name" value="AMP-bd_C"/>
</dbReference>
<evidence type="ECO:0000313" key="4">
    <source>
        <dbReference type="Proteomes" id="UP000774617"/>
    </source>
</evidence>
<dbReference type="EMBL" id="JAGTJR010000007">
    <property type="protein sequence ID" value="KAH7057413.1"/>
    <property type="molecule type" value="Genomic_DNA"/>
</dbReference>
<name>A0ABQ8GJE0_9PEZI</name>
<dbReference type="Pfam" id="PF13193">
    <property type="entry name" value="AMP-binding_C"/>
    <property type="match status" value="1"/>
</dbReference>
<dbReference type="Gene3D" id="3.30.300.30">
    <property type="match status" value="1"/>
</dbReference>
<dbReference type="CDD" id="cd05911">
    <property type="entry name" value="Firefly_Luc_like"/>
    <property type="match status" value="1"/>
</dbReference>
<keyword evidence="3" id="KW-0436">Ligase</keyword>
<dbReference type="InterPro" id="IPR000873">
    <property type="entry name" value="AMP-dep_synth/lig_dom"/>
</dbReference>
<accession>A0ABQ8GJE0</accession>
<evidence type="ECO:0000259" key="1">
    <source>
        <dbReference type="Pfam" id="PF00501"/>
    </source>
</evidence>
<proteinExistence type="predicted"/>
<dbReference type="PANTHER" id="PTHR24096:SF265">
    <property type="entry name" value="ENZYME, PUTATIVE (AFU_ORTHOLOGUE AFUA_5G14270)-RELATED"/>
    <property type="match status" value="1"/>
</dbReference>
<evidence type="ECO:0000313" key="3">
    <source>
        <dbReference type="EMBL" id="KAH7057413.1"/>
    </source>
</evidence>